<feature type="transmembrane region" description="Helical" evidence="10">
    <location>
        <begin position="102"/>
        <end position="120"/>
    </location>
</feature>
<organism evidence="12 13">
    <name type="scientific">Cicer arietinum</name>
    <name type="common">Chickpea</name>
    <name type="synonym">Garbanzo</name>
    <dbReference type="NCBI Taxonomy" id="3827"/>
    <lineage>
        <taxon>Eukaryota</taxon>
        <taxon>Viridiplantae</taxon>
        <taxon>Streptophyta</taxon>
        <taxon>Embryophyta</taxon>
        <taxon>Tracheophyta</taxon>
        <taxon>Spermatophyta</taxon>
        <taxon>Magnoliopsida</taxon>
        <taxon>eudicotyledons</taxon>
        <taxon>Gunneridae</taxon>
        <taxon>Pentapetalae</taxon>
        <taxon>rosids</taxon>
        <taxon>fabids</taxon>
        <taxon>Fabales</taxon>
        <taxon>Fabaceae</taxon>
        <taxon>Papilionoideae</taxon>
        <taxon>50 kb inversion clade</taxon>
        <taxon>NPAAA clade</taxon>
        <taxon>Hologalegina</taxon>
        <taxon>IRL clade</taxon>
        <taxon>Cicereae</taxon>
        <taxon>Cicer</taxon>
    </lineage>
</organism>
<dbReference type="Pfam" id="PF03083">
    <property type="entry name" value="MtN3_slv"/>
    <property type="match status" value="2"/>
</dbReference>
<dbReference type="RefSeq" id="XP_004503779.1">
    <property type="nucleotide sequence ID" value="XM_004503722.3"/>
</dbReference>
<evidence type="ECO:0000256" key="7">
    <source>
        <dbReference type="ARBA" id="ARBA00022737"/>
    </source>
</evidence>
<protein>
    <recommendedName>
        <fullName evidence="10">Bidirectional sugar transporter SWEET</fullName>
    </recommendedName>
</protein>
<dbReference type="FunFam" id="1.20.1280.290:FF:000003">
    <property type="entry name" value="Bidirectional sugar transporter SWEET"/>
    <property type="match status" value="1"/>
</dbReference>
<comment type="function">
    <text evidence="10">Mediates both low-affinity uptake and efflux of sugar across the membrane.</text>
</comment>
<evidence type="ECO:0000256" key="2">
    <source>
        <dbReference type="ARBA" id="ARBA00007809"/>
    </source>
</evidence>
<gene>
    <name evidence="13" type="primary">LOC101491370</name>
</gene>
<feature type="compositionally biased region" description="Basic and acidic residues" evidence="11">
    <location>
        <begin position="256"/>
        <end position="272"/>
    </location>
</feature>
<evidence type="ECO:0000256" key="4">
    <source>
        <dbReference type="ARBA" id="ARBA00022475"/>
    </source>
</evidence>
<keyword evidence="4" id="KW-1003">Cell membrane</keyword>
<dbReference type="Gene3D" id="1.20.1280.290">
    <property type="match status" value="2"/>
</dbReference>
<evidence type="ECO:0000256" key="3">
    <source>
        <dbReference type="ARBA" id="ARBA00022448"/>
    </source>
</evidence>
<comment type="subcellular location">
    <subcellularLocation>
        <location evidence="1 10">Cell membrane</location>
        <topology evidence="1 10">Multi-pass membrane protein</topology>
    </subcellularLocation>
</comment>
<feature type="transmembrane region" description="Helical" evidence="10">
    <location>
        <begin position="6"/>
        <end position="32"/>
    </location>
</feature>
<accession>A0A1S2YFM7</accession>
<sequence>MAHDPIIFIVGILGNIASFFCFIAPISIFYQICKKKTTGGFQSVPYVAALFSAMLWIFYAYIKTGEMLIITINAFGCLIETIYLSIYLTYCPKNMRIFTLKLICLCNLGGICLVVVLTHVLAKERTARIELLGWICVVLSTSVFAAPLSIIRVVIRTKSVEFMPFTLSLLLTISAITWLCYGILLRDIFVTLPNIVGITFGSIQMVLYGIYRKNKPINDQKLPEHKDDIIMNENQMQVVVIPHQINVVDIETHGEKQVEEKKQEKAEPKEEGIQLQQQKEG</sequence>
<dbReference type="AlphaFoldDB" id="A0A1S2YFM7"/>
<reference evidence="12" key="1">
    <citation type="journal article" date="2013" name="Nat. Biotechnol.">
        <title>Draft genome sequence of chickpea (Cicer arietinum) provides a resource for trait improvement.</title>
        <authorList>
            <person name="Varshney R.K."/>
            <person name="Song C."/>
            <person name="Saxena R.K."/>
            <person name="Azam S."/>
            <person name="Yu S."/>
            <person name="Sharpe A.G."/>
            <person name="Cannon S."/>
            <person name="Baek J."/>
            <person name="Rosen B.D."/>
            <person name="Tar'an B."/>
            <person name="Millan T."/>
            <person name="Zhang X."/>
            <person name="Ramsay L.D."/>
            <person name="Iwata A."/>
            <person name="Wang Y."/>
            <person name="Nelson W."/>
            <person name="Farmer A.D."/>
            <person name="Gaur P.M."/>
            <person name="Soderlund C."/>
            <person name="Penmetsa R.V."/>
            <person name="Xu C."/>
            <person name="Bharti A.K."/>
            <person name="He W."/>
            <person name="Winter P."/>
            <person name="Zhao S."/>
            <person name="Hane J.K."/>
            <person name="Carrasquilla-Garcia N."/>
            <person name="Condie J.A."/>
            <person name="Upadhyaya H.D."/>
            <person name="Luo M.C."/>
            <person name="Thudi M."/>
            <person name="Gowda C.L."/>
            <person name="Singh N.P."/>
            <person name="Lichtenzveig J."/>
            <person name="Gali K.K."/>
            <person name="Rubio J."/>
            <person name="Nadarajan N."/>
            <person name="Dolezel J."/>
            <person name="Bansal K.C."/>
            <person name="Xu X."/>
            <person name="Edwards D."/>
            <person name="Zhang G."/>
            <person name="Kahl G."/>
            <person name="Gil J."/>
            <person name="Singh K.B."/>
            <person name="Datta S.K."/>
            <person name="Jackson S.A."/>
            <person name="Wang J."/>
            <person name="Cook D.R."/>
        </authorList>
    </citation>
    <scope>NUCLEOTIDE SEQUENCE [LARGE SCALE GENOMIC DNA]</scope>
    <source>
        <strain evidence="12">cv. CDC Frontier</strain>
    </source>
</reference>
<keyword evidence="12" id="KW-1185">Reference proteome</keyword>
<name>A0A1S2YFM7_CICAR</name>
<feature type="transmembrane region" description="Helical" evidence="10">
    <location>
        <begin position="68"/>
        <end position="90"/>
    </location>
</feature>
<dbReference type="OrthoDB" id="409725at2759"/>
<evidence type="ECO:0000256" key="6">
    <source>
        <dbReference type="ARBA" id="ARBA00022692"/>
    </source>
</evidence>
<keyword evidence="7" id="KW-0677">Repeat</keyword>
<feature type="region of interest" description="Disordered" evidence="11">
    <location>
        <begin position="256"/>
        <end position="281"/>
    </location>
</feature>
<dbReference type="Proteomes" id="UP000087171">
    <property type="component" value="Chromosome Ca6"/>
</dbReference>
<feature type="transmembrane region" description="Helical" evidence="10">
    <location>
        <begin position="190"/>
        <end position="211"/>
    </location>
</feature>
<keyword evidence="6 10" id="KW-0812">Transmembrane</keyword>
<feature type="transmembrane region" description="Helical" evidence="10">
    <location>
        <begin position="132"/>
        <end position="155"/>
    </location>
</feature>
<dbReference type="GO" id="GO:0051119">
    <property type="term" value="F:sugar transmembrane transporter activity"/>
    <property type="evidence" value="ECO:0007669"/>
    <property type="project" value="InterPro"/>
</dbReference>
<feature type="transmembrane region" description="Helical" evidence="10">
    <location>
        <begin position="44"/>
        <end position="62"/>
    </location>
</feature>
<dbReference type="GO" id="GO:0008515">
    <property type="term" value="F:sucrose transmembrane transporter activity"/>
    <property type="evidence" value="ECO:0007669"/>
    <property type="project" value="UniProtKB-ARBA"/>
</dbReference>
<keyword evidence="3 10" id="KW-0813">Transport</keyword>
<dbReference type="KEGG" id="cam:101491370"/>
<keyword evidence="8 10" id="KW-1133">Transmembrane helix</keyword>
<evidence type="ECO:0000256" key="9">
    <source>
        <dbReference type="ARBA" id="ARBA00023136"/>
    </source>
</evidence>
<keyword evidence="9 10" id="KW-0472">Membrane</keyword>
<dbReference type="eggNOG" id="KOG1623">
    <property type="taxonomic scope" value="Eukaryota"/>
</dbReference>
<dbReference type="FunFam" id="1.20.1280.290:FF:000001">
    <property type="entry name" value="Bidirectional sugar transporter SWEET"/>
    <property type="match status" value="1"/>
</dbReference>
<feature type="transmembrane region" description="Helical" evidence="10">
    <location>
        <begin position="162"/>
        <end position="184"/>
    </location>
</feature>
<evidence type="ECO:0000313" key="12">
    <source>
        <dbReference type="Proteomes" id="UP000087171"/>
    </source>
</evidence>
<proteinExistence type="inferred from homology"/>
<reference evidence="13" key="2">
    <citation type="submission" date="2025-08" db="UniProtKB">
        <authorList>
            <consortium name="RefSeq"/>
        </authorList>
    </citation>
    <scope>IDENTIFICATION</scope>
    <source>
        <tissue evidence="13">Etiolated seedlings</tissue>
    </source>
</reference>
<dbReference type="PaxDb" id="3827-XP_004503779.1"/>
<dbReference type="GeneID" id="101491370"/>
<dbReference type="PANTHER" id="PTHR10791:SF206">
    <property type="entry name" value="BIDIRECTIONAL SUGAR TRANSPORTER SWEET"/>
    <property type="match status" value="1"/>
</dbReference>
<dbReference type="PANTHER" id="PTHR10791">
    <property type="entry name" value="RAG1-ACTIVATING PROTEIN 1"/>
    <property type="match status" value="1"/>
</dbReference>
<dbReference type="GO" id="GO:0005886">
    <property type="term" value="C:plasma membrane"/>
    <property type="evidence" value="ECO:0007669"/>
    <property type="project" value="UniProtKB-SubCell"/>
</dbReference>
<dbReference type="InterPro" id="IPR004316">
    <property type="entry name" value="SWEET_rpt"/>
</dbReference>
<evidence type="ECO:0000256" key="11">
    <source>
        <dbReference type="SAM" id="MobiDB-lite"/>
    </source>
</evidence>
<evidence type="ECO:0000256" key="1">
    <source>
        <dbReference type="ARBA" id="ARBA00004651"/>
    </source>
</evidence>
<evidence type="ECO:0000256" key="10">
    <source>
        <dbReference type="RuleBase" id="RU910715"/>
    </source>
</evidence>
<evidence type="ECO:0000313" key="13">
    <source>
        <dbReference type="RefSeq" id="XP_004503779.1"/>
    </source>
</evidence>
<evidence type="ECO:0000256" key="5">
    <source>
        <dbReference type="ARBA" id="ARBA00022597"/>
    </source>
</evidence>
<comment type="similarity">
    <text evidence="2 10">Belongs to the SWEET sugar transporter family.</text>
</comment>
<evidence type="ECO:0000256" key="8">
    <source>
        <dbReference type="ARBA" id="ARBA00022989"/>
    </source>
</evidence>
<keyword evidence="5 10" id="KW-0762">Sugar transport</keyword>
<dbReference type="InterPro" id="IPR047664">
    <property type="entry name" value="SWEET"/>
</dbReference>